<evidence type="ECO:0000313" key="1">
    <source>
        <dbReference type="EMBL" id="SMY15200.1"/>
    </source>
</evidence>
<dbReference type="EMBL" id="FYAH01000001">
    <property type="protein sequence ID" value="SMY15200.1"/>
    <property type="molecule type" value="Genomic_DNA"/>
</dbReference>
<dbReference type="CDD" id="cd09030">
    <property type="entry name" value="DUF1425"/>
    <property type="match status" value="1"/>
</dbReference>
<reference evidence="2" key="1">
    <citation type="submission" date="2017-06" db="EMBL/GenBank/DDBJ databases">
        <authorList>
            <person name="Rodrigo-Torres L."/>
            <person name="Arahal R. D."/>
            <person name="Lucena T."/>
        </authorList>
    </citation>
    <scope>NUCLEOTIDE SEQUENCE [LARGE SCALE GENOMIC DNA]</scope>
    <source>
        <strain evidence="2">type strain: CECT 9192</strain>
    </source>
</reference>
<dbReference type="AlphaFoldDB" id="A0A1Y6KSM3"/>
<protein>
    <recommendedName>
        <fullName evidence="3">DUF1425 domain-containing protein</fullName>
    </recommendedName>
</protein>
<dbReference type="PROSITE" id="PS51257">
    <property type="entry name" value="PROKAR_LIPOPROTEIN"/>
    <property type="match status" value="1"/>
</dbReference>
<name>A0A1Y6KSM3_9GAMM</name>
<dbReference type="InterPro" id="IPR038483">
    <property type="entry name" value="YcfL-like_sf"/>
</dbReference>
<accession>A0A1Y6KSM3</accession>
<evidence type="ECO:0008006" key="3">
    <source>
        <dbReference type="Google" id="ProtNLM"/>
    </source>
</evidence>
<evidence type="ECO:0000313" key="2">
    <source>
        <dbReference type="Proteomes" id="UP000196485"/>
    </source>
</evidence>
<dbReference type="InterPro" id="IPR010824">
    <property type="entry name" value="DUF1425"/>
</dbReference>
<keyword evidence="2" id="KW-1185">Reference proteome</keyword>
<sequence>MKYRYALSILLSIVVSGCSGITISGISLEQGNHHVVIGNTALANKLDFSRSQSELQHGYLHASVDVTNKTDAAISLSYRFYWYDGSGLEISHSLPTLQTLNIKPHQRLSLQALAPTTTAAQYRIVVHDTQHEATVDNIIKVIK</sequence>
<organism evidence="1 2">
    <name type="scientific">Photobacterium aquimaris</name>
    <dbReference type="NCBI Taxonomy" id="512643"/>
    <lineage>
        <taxon>Bacteria</taxon>
        <taxon>Pseudomonadati</taxon>
        <taxon>Pseudomonadota</taxon>
        <taxon>Gammaproteobacteria</taxon>
        <taxon>Vibrionales</taxon>
        <taxon>Vibrionaceae</taxon>
        <taxon>Photobacterium</taxon>
    </lineage>
</organism>
<dbReference type="RefSeq" id="WP_087819513.1">
    <property type="nucleotide sequence ID" value="NZ_FYAH01000001.1"/>
</dbReference>
<dbReference type="Proteomes" id="UP000196485">
    <property type="component" value="Unassembled WGS sequence"/>
</dbReference>
<dbReference type="Pfam" id="PF07233">
    <property type="entry name" value="DUF1425"/>
    <property type="match status" value="1"/>
</dbReference>
<proteinExistence type="predicted"/>
<gene>
    <name evidence="1" type="ORF">PAQU9191_00418</name>
</gene>
<dbReference type="Gene3D" id="2.60.40.3230">
    <property type="match status" value="1"/>
</dbReference>